<dbReference type="PANTHER" id="PTHR42912:SF83">
    <property type="entry name" value="METHYLTRANSFERASE TYPE 11 DOMAIN-CONTAINING PROTEIN"/>
    <property type="match status" value="1"/>
</dbReference>
<feature type="domain" description="Methyltransferase" evidence="11">
    <location>
        <begin position="243"/>
        <end position="344"/>
    </location>
</feature>
<keyword evidence="9 10" id="KW-0472">Membrane</keyword>
<sequence length="439" mass="50967">MFLARTLDRPAARFITASDTCSRRCFSSTLGYLNNKPAFQFKTKKKTKEDLKEEEAQKRYQEALASGDRFRIWAAYARTNEYDRKALKWYILGYGAFILYGITYFKKAFAKEKEKEALVEKFQKEGSLSEWEQLRLKELNHDKLRTTDSIKLAEYHRLWDEYKMKLVKATSEEELAQIGEFNPKPEDISEYKAYQTKILPPKDLTELYNELAPNYDSDINLEETLSFMGSKRKWLMKEIEGDVLEVACGTGRNIKYLDPTQVSSITFLDTSTKMLEIAKEKFRKQFPQFPRAAFVEGKAEDLLDITSKDDAVKYDCIVETFGLCSHYDPVKALKNMARLLKPGGRVILLEHGRGSYDFINNQLDSRADRHSKTWGCRWNLDIGELLDQSGLEIVQEKRHHFGTTWCIIAKNPGDTVKPKELGWYEKYFKPSNPSQVAQK</sequence>
<gene>
    <name evidence="12" type="primary">OMS1</name>
    <name evidence="12" type="ORF">ATY40_BA7504671</name>
</gene>
<dbReference type="OrthoDB" id="416496at2759"/>
<evidence type="ECO:0000256" key="1">
    <source>
        <dbReference type="ARBA" id="ARBA00004434"/>
    </source>
</evidence>
<name>A0A1B2JIE6_PICPA</name>
<dbReference type="InterPro" id="IPR050508">
    <property type="entry name" value="Methyltransf_Superfamily"/>
</dbReference>
<evidence type="ECO:0000256" key="7">
    <source>
        <dbReference type="ARBA" id="ARBA00022989"/>
    </source>
</evidence>
<comment type="subcellular location">
    <subcellularLocation>
        <location evidence="1">Mitochondrion inner membrane</location>
        <topology evidence="1">Single-pass membrane protein</topology>
    </subcellularLocation>
</comment>
<keyword evidence="8" id="KW-0496">Mitochondrion</keyword>
<dbReference type="GO" id="GO:0005743">
    <property type="term" value="C:mitochondrial inner membrane"/>
    <property type="evidence" value="ECO:0007669"/>
    <property type="project" value="UniProtKB-SubCell"/>
</dbReference>
<evidence type="ECO:0000259" key="11">
    <source>
        <dbReference type="Pfam" id="PF13649"/>
    </source>
</evidence>
<evidence type="ECO:0000256" key="3">
    <source>
        <dbReference type="ARBA" id="ARBA00022603"/>
    </source>
</evidence>
<evidence type="ECO:0000256" key="10">
    <source>
        <dbReference type="SAM" id="Phobius"/>
    </source>
</evidence>
<dbReference type="InterPro" id="IPR029063">
    <property type="entry name" value="SAM-dependent_MTases_sf"/>
</dbReference>
<dbReference type="Pfam" id="PF13649">
    <property type="entry name" value="Methyltransf_25"/>
    <property type="match status" value="1"/>
</dbReference>
<dbReference type="InterPro" id="IPR041698">
    <property type="entry name" value="Methyltransf_25"/>
</dbReference>
<keyword evidence="6" id="KW-0999">Mitochondrion inner membrane</keyword>
<evidence type="ECO:0000256" key="5">
    <source>
        <dbReference type="ARBA" id="ARBA00022692"/>
    </source>
</evidence>
<keyword evidence="13" id="KW-1185">Reference proteome</keyword>
<evidence type="ECO:0000313" key="13">
    <source>
        <dbReference type="Proteomes" id="UP000094565"/>
    </source>
</evidence>
<dbReference type="GO" id="GO:0032259">
    <property type="term" value="P:methylation"/>
    <property type="evidence" value="ECO:0007669"/>
    <property type="project" value="UniProtKB-KW"/>
</dbReference>
<reference evidence="12 13" key="1">
    <citation type="submission" date="2016-02" db="EMBL/GenBank/DDBJ databases">
        <title>Comparative genomic and transcriptomic foundation for Pichia pastoris.</title>
        <authorList>
            <person name="Love K.R."/>
            <person name="Shah K.A."/>
            <person name="Whittaker C.A."/>
            <person name="Wu J."/>
            <person name="Bartlett M.C."/>
            <person name="Ma D."/>
            <person name="Leeson R.L."/>
            <person name="Priest M."/>
            <person name="Young S.K."/>
            <person name="Love J.C."/>
        </authorList>
    </citation>
    <scope>NUCLEOTIDE SEQUENCE [LARGE SCALE GENOMIC DNA]</scope>
    <source>
        <strain evidence="12 13">ATCC 28485</strain>
    </source>
</reference>
<evidence type="ECO:0000256" key="2">
    <source>
        <dbReference type="ARBA" id="ARBA00009725"/>
    </source>
</evidence>
<evidence type="ECO:0000256" key="9">
    <source>
        <dbReference type="ARBA" id="ARBA00023136"/>
    </source>
</evidence>
<dbReference type="Gene3D" id="3.40.50.150">
    <property type="entry name" value="Vaccinia Virus protein VP39"/>
    <property type="match status" value="1"/>
</dbReference>
<dbReference type="EMBL" id="CP014587">
    <property type="protein sequence ID" value="ANZ77618.1"/>
    <property type="molecule type" value="Genomic_DNA"/>
</dbReference>
<proteinExistence type="inferred from homology"/>
<evidence type="ECO:0000313" key="12">
    <source>
        <dbReference type="EMBL" id="ANZ77618.1"/>
    </source>
</evidence>
<dbReference type="AlphaFoldDB" id="A0A1B2JIE6"/>
<keyword evidence="5 10" id="KW-0812">Transmembrane</keyword>
<evidence type="ECO:0000256" key="4">
    <source>
        <dbReference type="ARBA" id="ARBA00022679"/>
    </source>
</evidence>
<accession>A0A1B2JIE6</accession>
<dbReference type="GO" id="GO:0008168">
    <property type="term" value="F:methyltransferase activity"/>
    <property type="evidence" value="ECO:0007669"/>
    <property type="project" value="UniProtKB-KW"/>
</dbReference>
<dbReference type="Proteomes" id="UP000094565">
    <property type="component" value="Chromosome 4"/>
</dbReference>
<dbReference type="FunFam" id="3.40.50.150:FF:000371">
    <property type="entry name" value="Methyltransferase OMS1, mitochondrial"/>
    <property type="match status" value="1"/>
</dbReference>
<feature type="transmembrane region" description="Helical" evidence="10">
    <location>
        <begin position="87"/>
        <end position="105"/>
    </location>
</feature>
<dbReference type="PANTHER" id="PTHR42912">
    <property type="entry name" value="METHYLTRANSFERASE"/>
    <property type="match status" value="1"/>
</dbReference>
<keyword evidence="4" id="KW-0808">Transferase</keyword>
<protein>
    <submittedName>
        <fullName evidence="12">BA75_04671T0</fullName>
    </submittedName>
</protein>
<organism evidence="12 13">
    <name type="scientific">Komagataella pastoris</name>
    <name type="common">Yeast</name>
    <name type="synonym">Pichia pastoris</name>
    <dbReference type="NCBI Taxonomy" id="4922"/>
    <lineage>
        <taxon>Eukaryota</taxon>
        <taxon>Fungi</taxon>
        <taxon>Dikarya</taxon>
        <taxon>Ascomycota</taxon>
        <taxon>Saccharomycotina</taxon>
        <taxon>Pichiomycetes</taxon>
        <taxon>Pichiales</taxon>
        <taxon>Pichiaceae</taxon>
        <taxon>Komagataella</taxon>
    </lineage>
</organism>
<evidence type="ECO:0000256" key="8">
    <source>
        <dbReference type="ARBA" id="ARBA00023128"/>
    </source>
</evidence>
<keyword evidence="3" id="KW-0489">Methyltransferase</keyword>
<dbReference type="CDD" id="cd02440">
    <property type="entry name" value="AdoMet_MTases"/>
    <property type="match status" value="1"/>
</dbReference>
<dbReference type="SUPFAM" id="SSF53335">
    <property type="entry name" value="S-adenosyl-L-methionine-dependent methyltransferases"/>
    <property type="match status" value="1"/>
</dbReference>
<evidence type="ECO:0000256" key="6">
    <source>
        <dbReference type="ARBA" id="ARBA00022792"/>
    </source>
</evidence>
<keyword evidence="7 10" id="KW-1133">Transmembrane helix</keyword>
<comment type="similarity">
    <text evidence="2">Belongs to the methyltransferase superfamily. METL family.</text>
</comment>